<dbReference type="InterPro" id="IPR001214">
    <property type="entry name" value="SET_dom"/>
</dbReference>
<dbReference type="EMBL" id="JAVHJO010000012">
    <property type="protein sequence ID" value="KAK6531883.1"/>
    <property type="molecule type" value="Genomic_DNA"/>
</dbReference>
<dbReference type="Gene3D" id="2.170.270.10">
    <property type="entry name" value="SET domain"/>
    <property type="match status" value="1"/>
</dbReference>
<dbReference type="InterPro" id="IPR046341">
    <property type="entry name" value="SET_dom_sf"/>
</dbReference>
<sequence>MGVAGDGVMDLSEEDAQAFRIQRILQQQAKNLTGQKPRQKIPRSELIKALEDRTILDEGCTFSGAKYDSIDFYIEPYPPSCTRPELLTKIYIDDLKLETIHRGNVIFLRTITEAKRLTSASIIVEDERGDATQLQVYHIGRNIDLKEMFPKGQVIVIKEPFFKFSSTAMPSIRVDHFTDMLLLDDDEVMVPESWAIEEIDRSAEDYKGFGNDAMRMGKTREAIKWYTAGIKIAEASDMRLALLLNRCLAHLYYESYQLCVEDADAALLISPNSEKALFRKAKALYELRRFAKCGNTLKQLTKTYPSNAEAIKDLERVRQRVSEETFGQFDSKKLVKMARSDKPGMEYDFADYTAPVYTKTSDINGNGLFTKRAVKAGELLCCCKAFANCKGKENGISLTMDPVSMTVSQAPGAFVADVVLEKLRREPFLLAEIAKLYNDLEYKQGVGNPEQSDTPVIDSFLIKQIVRLNAFSSSSYYDEFPEMRSTPTSFRNPSKSKENPFDPNCGFWILPSYMNHSCVPNARRVILGDMMVIHAAVDIPKDTEILISYTDSKQPYQDRQGMFELSWGFTCHCQQCKFESTVNKSMEDIMFEMQSIVLEVGYGMGTVQVAEKMMELCGKLERFYTHPAVQVPRWFLGEHLIRLYGYYSDVGMAQEAFTALHMAPRAFGAIYDVTENDGVVFWHKGWADADLVRAYVRLAAITGVVGGRVADGWLQVAKDMYRVVAGEVDTFEETFGGVIGSWKE</sequence>
<dbReference type="PROSITE" id="PS50280">
    <property type="entry name" value="SET"/>
    <property type="match status" value="1"/>
</dbReference>
<dbReference type="InterPro" id="IPR053209">
    <property type="entry name" value="Gramillin-biosynth_MTr"/>
</dbReference>
<evidence type="ECO:0000259" key="1">
    <source>
        <dbReference type="PROSITE" id="PS50280"/>
    </source>
</evidence>
<comment type="caution">
    <text evidence="2">The sequence shown here is derived from an EMBL/GenBank/DDBJ whole genome shotgun (WGS) entry which is preliminary data.</text>
</comment>
<dbReference type="SMART" id="SM00028">
    <property type="entry name" value="TPR"/>
    <property type="match status" value="3"/>
</dbReference>
<dbReference type="PANTHER" id="PTHR47643:SF2">
    <property type="entry name" value="TPR DOMAIN PROTEIN (AFU_ORTHOLOGUE AFUA_5G12710)"/>
    <property type="match status" value="1"/>
</dbReference>
<dbReference type="Proteomes" id="UP001365542">
    <property type="component" value="Unassembled WGS sequence"/>
</dbReference>
<proteinExistence type="predicted"/>
<dbReference type="PANTHER" id="PTHR47643">
    <property type="entry name" value="TPR DOMAIN PROTEIN (AFU_ORTHOLOGUE AFUA_5G12710)"/>
    <property type="match status" value="1"/>
</dbReference>
<dbReference type="SMART" id="SM00317">
    <property type="entry name" value="SET"/>
    <property type="match status" value="1"/>
</dbReference>
<evidence type="ECO:0000313" key="3">
    <source>
        <dbReference type="Proteomes" id="UP001365542"/>
    </source>
</evidence>
<organism evidence="2 3">
    <name type="scientific">Orbilia ellipsospora</name>
    <dbReference type="NCBI Taxonomy" id="2528407"/>
    <lineage>
        <taxon>Eukaryota</taxon>
        <taxon>Fungi</taxon>
        <taxon>Dikarya</taxon>
        <taxon>Ascomycota</taxon>
        <taxon>Pezizomycotina</taxon>
        <taxon>Orbiliomycetes</taxon>
        <taxon>Orbiliales</taxon>
        <taxon>Orbiliaceae</taxon>
        <taxon>Orbilia</taxon>
    </lineage>
</organism>
<dbReference type="AlphaFoldDB" id="A0AAV9X0H0"/>
<name>A0AAV9X0H0_9PEZI</name>
<gene>
    <name evidence="2" type="ORF">TWF694_003048</name>
</gene>
<protein>
    <recommendedName>
        <fullName evidence="1">SET domain-containing protein</fullName>
    </recommendedName>
</protein>
<dbReference type="Pfam" id="PF00856">
    <property type="entry name" value="SET"/>
    <property type="match status" value="1"/>
</dbReference>
<dbReference type="SUPFAM" id="SSF48452">
    <property type="entry name" value="TPR-like"/>
    <property type="match status" value="1"/>
</dbReference>
<keyword evidence="3" id="KW-1185">Reference proteome</keyword>
<dbReference type="CDD" id="cd20071">
    <property type="entry name" value="SET_SMYD"/>
    <property type="match status" value="1"/>
</dbReference>
<dbReference type="InterPro" id="IPR011990">
    <property type="entry name" value="TPR-like_helical_dom_sf"/>
</dbReference>
<reference evidence="2 3" key="1">
    <citation type="submission" date="2019-10" db="EMBL/GenBank/DDBJ databases">
        <authorList>
            <person name="Palmer J.M."/>
        </authorList>
    </citation>
    <scope>NUCLEOTIDE SEQUENCE [LARGE SCALE GENOMIC DNA]</scope>
    <source>
        <strain evidence="2 3">TWF694</strain>
    </source>
</reference>
<dbReference type="Gene3D" id="1.25.40.10">
    <property type="entry name" value="Tetratricopeptide repeat domain"/>
    <property type="match status" value="1"/>
</dbReference>
<dbReference type="SUPFAM" id="SSF82199">
    <property type="entry name" value="SET domain"/>
    <property type="match status" value="1"/>
</dbReference>
<evidence type="ECO:0000313" key="2">
    <source>
        <dbReference type="EMBL" id="KAK6531883.1"/>
    </source>
</evidence>
<dbReference type="InterPro" id="IPR019734">
    <property type="entry name" value="TPR_rpt"/>
</dbReference>
<accession>A0AAV9X0H0</accession>
<feature type="domain" description="SET" evidence="1">
    <location>
        <begin position="354"/>
        <end position="550"/>
    </location>
</feature>